<keyword evidence="7" id="KW-0999">Mitochondrion inner membrane</keyword>
<evidence type="ECO:0000256" key="7">
    <source>
        <dbReference type="HAMAP-Rule" id="MF_03191"/>
    </source>
</evidence>
<evidence type="ECO:0000256" key="3">
    <source>
        <dbReference type="ARBA" id="ARBA00022688"/>
    </source>
</evidence>
<comment type="function">
    <text evidence="6">Methyltransferase required for the conversion of 2-decaprenyl-6-methoxy-1,4-benzoquinol (DDMQH2) to 2-decaprenyl-3-methyl-6-methoxy-1,4-benzoquinol (DMQH2).</text>
</comment>
<dbReference type="Pfam" id="PF01209">
    <property type="entry name" value="Ubie_methyltran"/>
    <property type="match status" value="1"/>
</dbReference>
<feature type="binding site" evidence="7">
    <location>
        <position position="105"/>
    </location>
    <ligand>
        <name>S-adenosyl-L-methionine</name>
        <dbReference type="ChEBI" id="CHEBI:59789"/>
    </ligand>
</feature>
<dbReference type="GO" id="GO:0032259">
    <property type="term" value="P:methylation"/>
    <property type="evidence" value="ECO:0007669"/>
    <property type="project" value="UniProtKB-KW"/>
</dbReference>
<comment type="caution">
    <text evidence="7">Lacks conserved residue(s) required for the propagation of feature annotation.</text>
</comment>
<dbReference type="Proteomes" id="UP000283210">
    <property type="component" value="Chromosome 9"/>
</dbReference>
<dbReference type="GO" id="GO:0008425">
    <property type="term" value="F:2-methoxy-6-polyprenyl-1,4-benzoquinol methyltransferase activity"/>
    <property type="evidence" value="ECO:0007669"/>
    <property type="project" value="UniProtKB-UniRule"/>
</dbReference>
<dbReference type="InterPro" id="IPR004033">
    <property type="entry name" value="UbiE/COQ5_MeTrFase"/>
</dbReference>
<dbReference type="NCBIfam" id="TIGR01934">
    <property type="entry name" value="MenG_MenH_UbiE"/>
    <property type="match status" value="1"/>
</dbReference>
<dbReference type="CDD" id="cd02440">
    <property type="entry name" value="AdoMet_MTases"/>
    <property type="match status" value="1"/>
</dbReference>
<dbReference type="UniPathway" id="UPA00232"/>
<dbReference type="PROSITE" id="PS01184">
    <property type="entry name" value="UBIE_2"/>
    <property type="match status" value="1"/>
</dbReference>
<comment type="function">
    <text evidence="7">Methyltransferase required for the conversion of 2-polyprenyl-6-methoxy-1,4-benzoquinol (DDMQH2) to 2-polyprenyl-3-methyl-6-methoxy-1,4-benzoquinol (DMQH2).</text>
</comment>
<dbReference type="PROSITE" id="PS01183">
    <property type="entry name" value="UBIE_1"/>
    <property type="match status" value="1"/>
</dbReference>
<dbReference type="PROSITE" id="PS51608">
    <property type="entry name" value="SAM_MT_UBIE"/>
    <property type="match status" value="1"/>
</dbReference>
<keyword evidence="2 7" id="KW-0808">Transferase</keyword>
<keyword evidence="1 7" id="KW-0489">Methyltransferase</keyword>
<dbReference type="InterPro" id="IPR029063">
    <property type="entry name" value="SAM-dependent_MTases_sf"/>
</dbReference>
<dbReference type="EMBL" id="CM012445">
    <property type="protein sequence ID" value="RVE67895.1"/>
    <property type="molecule type" value="Genomic_DNA"/>
</dbReference>
<protein>
    <recommendedName>
        <fullName evidence="7">2-methoxy-6-polyprenyl-1,4-benzoquinol methylase, mitochondrial</fullName>
        <ecNumber evidence="7">2.1.1.201</ecNumber>
    </recommendedName>
    <alternativeName>
        <fullName evidence="7">Ubiquinone biosynthesis methyltransferase COQ5</fullName>
    </alternativeName>
</protein>
<dbReference type="AlphaFoldDB" id="A0A3S2PIW9"/>
<accession>A0A3S2PIW9</accession>
<reference evidence="8 9" key="1">
    <citation type="submission" date="2018-11" db="EMBL/GenBank/DDBJ databases">
        <authorList>
            <person name="Lopez-Roques C."/>
            <person name="Donnadieu C."/>
            <person name="Bouchez O."/>
            <person name="Klopp C."/>
            <person name="Cabau C."/>
            <person name="Zahm M."/>
        </authorList>
    </citation>
    <scope>NUCLEOTIDE SEQUENCE [LARGE SCALE GENOMIC DNA]</scope>
    <source>
        <strain evidence="8">RS831</strain>
        <tissue evidence="8">Whole body</tissue>
    </source>
</reference>
<comment type="similarity">
    <text evidence="7">Belongs to the class I-like SAM-binding methyltransferase superfamily. MenG/UbiE family.</text>
</comment>
<name>A0A3S2PIW9_ORYJA</name>
<dbReference type="OrthoDB" id="6329284at2759"/>
<proteinExistence type="inferred from homology"/>
<keyword evidence="7" id="KW-0496">Mitochondrion</keyword>
<dbReference type="GO" id="GO:0031314">
    <property type="term" value="C:extrinsic component of mitochondrial inner membrane"/>
    <property type="evidence" value="ECO:0007669"/>
    <property type="project" value="UniProtKB-UniRule"/>
</dbReference>
<organism evidence="8 9">
    <name type="scientific">Oryzias javanicus</name>
    <name type="common">Javanese ricefish</name>
    <name type="synonym">Aplocheilus javanicus</name>
    <dbReference type="NCBI Taxonomy" id="123683"/>
    <lineage>
        <taxon>Eukaryota</taxon>
        <taxon>Metazoa</taxon>
        <taxon>Chordata</taxon>
        <taxon>Craniata</taxon>
        <taxon>Vertebrata</taxon>
        <taxon>Euteleostomi</taxon>
        <taxon>Actinopterygii</taxon>
        <taxon>Neopterygii</taxon>
        <taxon>Teleostei</taxon>
        <taxon>Neoteleostei</taxon>
        <taxon>Acanthomorphata</taxon>
        <taxon>Ovalentaria</taxon>
        <taxon>Atherinomorphae</taxon>
        <taxon>Beloniformes</taxon>
        <taxon>Adrianichthyidae</taxon>
        <taxon>Oryziinae</taxon>
        <taxon>Oryzias</taxon>
    </lineage>
</organism>
<evidence type="ECO:0000313" key="8">
    <source>
        <dbReference type="EMBL" id="RVE67895.1"/>
    </source>
</evidence>
<reference evidence="8 9" key="2">
    <citation type="submission" date="2019-01" db="EMBL/GenBank/DDBJ databases">
        <title>A chromosome length genome reference of the Java medaka (oryzias javanicus).</title>
        <authorList>
            <person name="Herpin A."/>
            <person name="Takehana Y."/>
            <person name="Naruse K."/>
            <person name="Ansai S."/>
            <person name="Kawaguchi M."/>
        </authorList>
    </citation>
    <scope>NUCLEOTIDE SEQUENCE [LARGE SCALE GENOMIC DNA]</scope>
    <source>
        <strain evidence="8">RS831</strain>
        <tissue evidence="8">Whole body</tissue>
    </source>
</reference>
<evidence type="ECO:0000256" key="1">
    <source>
        <dbReference type="ARBA" id="ARBA00022603"/>
    </source>
</evidence>
<dbReference type="PANTHER" id="PTHR43591:SF24">
    <property type="entry name" value="2-METHOXY-6-POLYPRENYL-1,4-BENZOQUINOL METHYLASE, MITOCHONDRIAL"/>
    <property type="match status" value="1"/>
</dbReference>
<dbReference type="Gene3D" id="3.40.50.150">
    <property type="entry name" value="Vaccinia Virus protein VP39"/>
    <property type="match status" value="1"/>
</dbReference>
<evidence type="ECO:0000256" key="6">
    <source>
        <dbReference type="ARBA" id="ARBA00058208"/>
    </source>
</evidence>
<keyword evidence="9" id="KW-1185">Reference proteome</keyword>
<dbReference type="PANTHER" id="PTHR43591">
    <property type="entry name" value="METHYLTRANSFERASE"/>
    <property type="match status" value="1"/>
</dbReference>
<feature type="binding site" evidence="7">
    <location>
        <begin position="186"/>
        <end position="187"/>
    </location>
    <ligand>
        <name>S-adenosyl-L-methionine</name>
        <dbReference type="ChEBI" id="CHEBI:59789"/>
    </ligand>
</feature>
<feature type="binding site" evidence="7">
    <location>
        <position position="158"/>
    </location>
    <ligand>
        <name>S-adenosyl-L-methionine</name>
        <dbReference type="ChEBI" id="CHEBI:59789"/>
    </ligand>
</feature>
<dbReference type="FunFam" id="3.40.50.150:FF:000064">
    <property type="entry name" value="2-methoxy-6-polyprenyl-1,4-benzoquinol methylase, mitochondrial"/>
    <property type="match status" value="1"/>
</dbReference>
<keyword evidence="7" id="KW-0472">Membrane</keyword>
<comment type="subcellular location">
    <subcellularLocation>
        <location evidence="7">Mitochondrion inner membrane</location>
        <topology evidence="7">Peripheral membrane protein</topology>
        <orientation evidence="7">Matrix side</orientation>
    </subcellularLocation>
</comment>
<keyword evidence="3 7" id="KW-0831">Ubiquinone biosynthesis</keyword>
<evidence type="ECO:0000256" key="5">
    <source>
        <dbReference type="ARBA" id="ARBA00046387"/>
    </source>
</evidence>
<dbReference type="EC" id="2.1.1.201" evidence="7"/>
<dbReference type="InterPro" id="IPR023576">
    <property type="entry name" value="UbiE/COQ5_MeTrFase_CS"/>
</dbReference>
<evidence type="ECO:0000256" key="4">
    <source>
        <dbReference type="ARBA" id="ARBA00022691"/>
    </source>
</evidence>
<comment type="subunit">
    <text evidence="5">Component of a multi-subunit COQ enzyme complex, composed of at least COQ3, COQ4, COQ5, COQ6, COQ7 and COQ9. Interacts with PYURF; the interaction is direct, stabilizes COQ5 protein and associates PYURF with COQ enzyme complex.</text>
</comment>
<evidence type="ECO:0000256" key="2">
    <source>
        <dbReference type="ARBA" id="ARBA00022679"/>
    </source>
</evidence>
<sequence length="314" mass="35408">MAASVRTFVRSLSRKNVCFSAVLRRSDCRCFSGAAEDRSTHFGFETVSATEKASKVYKVFENVAQKYDVMNDAMSLGIHRLWKDALLHVMHPQPGARLLDVAGGTGDIAFRFLEYVRSQQERQQRRAVSLQQTPSWRDVSDRYPDVGGAPESSVVVCDINKEMLKVGRQRADSRGVTTGLSWVVGDAEELPFNDDQFDLYTIAFGIRNVTHIDQALKEALRVLKPGGRFLCLEFSKVTNPVLERLYDVYSFQVIPVLGEVIAGDWKSYQYLVESIRKFPDQEEFKGLMEDSGFFCVQYFNLTGGVVALHSGFKL</sequence>
<dbReference type="HAMAP" id="MF_01813">
    <property type="entry name" value="MenG_UbiE_methyltr"/>
    <property type="match status" value="1"/>
</dbReference>
<dbReference type="SUPFAM" id="SSF53335">
    <property type="entry name" value="S-adenosyl-L-methionine-dependent methyltransferases"/>
    <property type="match status" value="1"/>
</dbReference>
<keyword evidence="4 7" id="KW-0949">S-adenosyl-L-methionine</keyword>
<comment type="catalytic activity">
    <reaction evidence="7">
        <text>a 2-methoxy-6-(all-trans-polyprenyl)benzene-1,4-diol + S-adenosyl-L-methionine = a 5-methoxy-2-methyl-3-(all-trans-polyprenyl)benzene-1,4-diol + S-adenosyl-L-homocysteine + H(+)</text>
        <dbReference type="Rhea" id="RHEA:28286"/>
        <dbReference type="Rhea" id="RHEA-COMP:10858"/>
        <dbReference type="Rhea" id="RHEA-COMP:10859"/>
        <dbReference type="ChEBI" id="CHEBI:15378"/>
        <dbReference type="ChEBI" id="CHEBI:57856"/>
        <dbReference type="ChEBI" id="CHEBI:59789"/>
        <dbReference type="ChEBI" id="CHEBI:84166"/>
        <dbReference type="ChEBI" id="CHEBI:84167"/>
        <dbReference type="EC" id="2.1.1.201"/>
    </reaction>
</comment>
<comment type="pathway">
    <text evidence="7">Cofactor biosynthesis; ubiquinone biosynthesis.</text>
</comment>
<gene>
    <name evidence="7" type="primary">COQ5</name>
    <name evidence="8" type="ORF">OJAV_G00086170</name>
</gene>
<evidence type="ECO:0000313" key="9">
    <source>
        <dbReference type="Proteomes" id="UP000283210"/>
    </source>
</evidence>